<evidence type="ECO:0000313" key="4">
    <source>
        <dbReference type="Proteomes" id="UP000663940"/>
    </source>
</evidence>
<dbReference type="EMBL" id="CP071880">
    <property type="protein sequence ID" value="QTE52526.1"/>
    <property type="molecule type" value="Genomic_DNA"/>
</dbReference>
<accession>A0AAE6MIS6</accession>
<proteinExistence type="predicted"/>
<reference evidence="1 3" key="1">
    <citation type="submission" date="2019-08" db="EMBL/GenBank/DDBJ databases">
        <title>Comparative genome analysis confer to the adaptation heavy metal polluted environment.</title>
        <authorList>
            <person name="Li Y."/>
        </authorList>
    </citation>
    <scope>NUCLEOTIDE SEQUENCE [LARGE SCALE GENOMIC DNA]</scope>
    <source>
        <strain evidence="1 3">P2</strain>
    </source>
</reference>
<evidence type="ECO:0000313" key="1">
    <source>
        <dbReference type="EMBL" id="QEM04956.1"/>
    </source>
</evidence>
<sequence>MTDDLKGTFVLVHPELPYDPANKQNEIGSITHSDLSNDDVFVSFGDEPALYEPDALLVLMPMEQIHANLAELAYETTFRDLKSLTQIDLFLRYGSDNKEFMALELARDNKNIQPLCLESLGEQIRRSLSQYPER</sequence>
<protein>
    <submittedName>
        <fullName evidence="1">Uncharacterized protein</fullName>
    </submittedName>
</protein>
<name>A0AAE6MIS6_9SPHI</name>
<dbReference type="EMBL" id="CP043451">
    <property type="protein sequence ID" value="QEM04956.1"/>
    <property type="molecule type" value="Genomic_DNA"/>
</dbReference>
<gene>
    <name evidence="1" type="ORF">DIU31_016080</name>
    <name evidence="2" type="ORF">J3L21_11410</name>
</gene>
<evidence type="ECO:0000313" key="3">
    <source>
        <dbReference type="Proteomes" id="UP000250557"/>
    </source>
</evidence>
<organism evidence="1 3">
    <name type="scientific">Mucilaginibacter rubeus</name>
    <dbReference type="NCBI Taxonomy" id="2027860"/>
    <lineage>
        <taxon>Bacteria</taxon>
        <taxon>Pseudomonadati</taxon>
        <taxon>Bacteroidota</taxon>
        <taxon>Sphingobacteriia</taxon>
        <taxon>Sphingobacteriales</taxon>
        <taxon>Sphingobacteriaceae</taxon>
        <taxon>Mucilaginibacter</taxon>
    </lineage>
</organism>
<dbReference type="AlphaFoldDB" id="A0AAE6MIS6"/>
<keyword evidence="4" id="KW-1185">Reference proteome</keyword>
<dbReference type="RefSeq" id="WP_112654601.1">
    <property type="nucleotide sequence ID" value="NZ_CP071879.1"/>
</dbReference>
<evidence type="ECO:0000313" key="2">
    <source>
        <dbReference type="EMBL" id="QTE52526.1"/>
    </source>
</evidence>
<reference evidence="2 4" key="2">
    <citation type="submission" date="2021-03" db="EMBL/GenBank/DDBJ databases">
        <title>Mucilaginibacter strains isolated from gold and copper mining confer multi heavy-metal resistance.</title>
        <authorList>
            <person name="Li Y."/>
        </authorList>
    </citation>
    <scope>NUCLEOTIDE SEQUENCE [LARGE SCALE GENOMIC DNA]</scope>
    <source>
        <strain evidence="2 4">P2-4</strain>
    </source>
</reference>
<dbReference type="Proteomes" id="UP000250557">
    <property type="component" value="Chromosome"/>
</dbReference>
<dbReference type="Proteomes" id="UP000663940">
    <property type="component" value="Chromosome"/>
</dbReference>